<organism evidence="2 3">
    <name type="scientific">Candidatus Kaiserbacteria bacterium RIFCSPHIGHO2_01_FULL_54_36</name>
    <dbReference type="NCBI Taxonomy" id="1798482"/>
    <lineage>
        <taxon>Bacteria</taxon>
        <taxon>Candidatus Kaiseribacteriota</taxon>
    </lineage>
</organism>
<feature type="transmembrane region" description="Helical" evidence="1">
    <location>
        <begin position="150"/>
        <end position="167"/>
    </location>
</feature>
<evidence type="ECO:0000313" key="2">
    <source>
        <dbReference type="EMBL" id="OGG50110.1"/>
    </source>
</evidence>
<proteinExistence type="predicted"/>
<accession>A0A1F6CM71</accession>
<gene>
    <name evidence="2" type="ORF">A2763_01035</name>
</gene>
<sequence>MPTTIAGTFLLYICLFGAYVLVIFATAFFEKWGFKWQVLAQPDAPKKFLDLWRNLSFWGDLLIVNQVMAIVLARHAKSWSLEAFITIFVVIAIVGIGYLWPLLQDSLQHKSAWFRDGMSPLSGTLHQIYWTCGMSVCLSYFILTPRDEIRWWEVVLITIALMIHWVASTVQPPYVVHGEVHLPAKIGAAAGVIMIPLLALYLLVLA</sequence>
<reference evidence="2 3" key="1">
    <citation type="journal article" date="2016" name="Nat. Commun.">
        <title>Thousands of microbial genomes shed light on interconnected biogeochemical processes in an aquifer system.</title>
        <authorList>
            <person name="Anantharaman K."/>
            <person name="Brown C.T."/>
            <person name="Hug L.A."/>
            <person name="Sharon I."/>
            <person name="Castelle C.J."/>
            <person name="Probst A.J."/>
            <person name="Thomas B.C."/>
            <person name="Singh A."/>
            <person name="Wilkins M.J."/>
            <person name="Karaoz U."/>
            <person name="Brodie E.L."/>
            <person name="Williams K.H."/>
            <person name="Hubbard S.S."/>
            <person name="Banfield J.F."/>
        </authorList>
    </citation>
    <scope>NUCLEOTIDE SEQUENCE [LARGE SCALE GENOMIC DNA]</scope>
</reference>
<keyword evidence="1" id="KW-1133">Transmembrane helix</keyword>
<feature type="transmembrane region" description="Helical" evidence="1">
    <location>
        <begin position="123"/>
        <end position="143"/>
    </location>
</feature>
<dbReference type="EMBL" id="MFKV01000019">
    <property type="protein sequence ID" value="OGG50110.1"/>
    <property type="molecule type" value="Genomic_DNA"/>
</dbReference>
<feature type="transmembrane region" description="Helical" evidence="1">
    <location>
        <begin position="84"/>
        <end position="103"/>
    </location>
</feature>
<dbReference type="AlphaFoldDB" id="A0A1F6CM71"/>
<keyword evidence="1" id="KW-0472">Membrane</keyword>
<keyword evidence="1" id="KW-0812">Transmembrane</keyword>
<name>A0A1F6CM71_9BACT</name>
<dbReference type="Proteomes" id="UP000178370">
    <property type="component" value="Unassembled WGS sequence"/>
</dbReference>
<protein>
    <submittedName>
        <fullName evidence="2">Uncharacterized protein</fullName>
    </submittedName>
</protein>
<evidence type="ECO:0000313" key="3">
    <source>
        <dbReference type="Proteomes" id="UP000178370"/>
    </source>
</evidence>
<evidence type="ECO:0000256" key="1">
    <source>
        <dbReference type="SAM" id="Phobius"/>
    </source>
</evidence>
<comment type="caution">
    <text evidence="2">The sequence shown here is derived from an EMBL/GenBank/DDBJ whole genome shotgun (WGS) entry which is preliminary data.</text>
</comment>
<feature type="transmembrane region" description="Helical" evidence="1">
    <location>
        <begin position="9"/>
        <end position="29"/>
    </location>
</feature>
<feature type="transmembrane region" description="Helical" evidence="1">
    <location>
        <begin position="55"/>
        <end position="72"/>
    </location>
</feature>
<feature type="transmembrane region" description="Helical" evidence="1">
    <location>
        <begin position="187"/>
        <end position="205"/>
    </location>
</feature>